<comment type="similarity">
    <text evidence="1">Belongs to the universal ribosomal protein uS7 family.</text>
</comment>
<evidence type="ECO:0000313" key="5">
    <source>
        <dbReference type="EMBL" id="RSH94608.1"/>
    </source>
</evidence>
<dbReference type="AlphaFoldDB" id="A0A427YU00"/>
<organism evidence="5 6">
    <name type="scientific">Saitozyma podzolica</name>
    <dbReference type="NCBI Taxonomy" id="1890683"/>
    <lineage>
        <taxon>Eukaryota</taxon>
        <taxon>Fungi</taxon>
        <taxon>Dikarya</taxon>
        <taxon>Basidiomycota</taxon>
        <taxon>Agaricomycotina</taxon>
        <taxon>Tremellomycetes</taxon>
        <taxon>Tremellales</taxon>
        <taxon>Trimorphomycetaceae</taxon>
        <taxon>Saitozyma</taxon>
    </lineage>
</organism>
<evidence type="ECO:0000256" key="1">
    <source>
        <dbReference type="ARBA" id="ARBA00007151"/>
    </source>
</evidence>
<comment type="caution">
    <text evidence="5">The sequence shown here is derived from an EMBL/GenBank/DDBJ whole genome shotgun (WGS) entry which is preliminary data.</text>
</comment>
<accession>A0A427YU00</accession>
<dbReference type="Proteomes" id="UP000279259">
    <property type="component" value="Unassembled WGS sequence"/>
</dbReference>
<gene>
    <name evidence="5" type="ORF">EHS25_004412</name>
</gene>
<protein>
    <recommendedName>
        <fullName evidence="4">Small ribosomal subunit protein uS7 domain-containing protein</fullName>
    </recommendedName>
</protein>
<dbReference type="GO" id="GO:0005840">
    <property type="term" value="C:ribosome"/>
    <property type="evidence" value="ECO:0007669"/>
    <property type="project" value="UniProtKB-KW"/>
</dbReference>
<keyword evidence="3" id="KW-0687">Ribonucleoprotein</keyword>
<dbReference type="EMBL" id="RSCD01000002">
    <property type="protein sequence ID" value="RSH94608.1"/>
    <property type="molecule type" value="Genomic_DNA"/>
</dbReference>
<dbReference type="Pfam" id="PF00177">
    <property type="entry name" value="Ribosomal_S7"/>
    <property type="match status" value="1"/>
</dbReference>
<dbReference type="InterPro" id="IPR023798">
    <property type="entry name" value="Ribosomal_uS7_dom"/>
</dbReference>
<evidence type="ECO:0000256" key="2">
    <source>
        <dbReference type="ARBA" id="ARBA00022980"/>
    </source>
</evidence>
<dbReference type="InterPro" id="IPR036823">
    <property type="entry name" value="Ribosomal_uS7_dom_sf"/>
</dbReference>
<evidence type="ECO:0000256" key="3">
    <source>
        <dbReference type="ARBA" id="ARBA00023274"/>
    </source>
</evidence>
<dbReference type="STRING" id="1890683.A0A427YU00"/>
<proteinExistence type="inferred from homology"/>
<dbReference type="GO" id="GO:1990904">
    <property type="term" value="C:ribonucleoprotein complex"/>
    <property type="evidence" value="ECO:0007669"/>
    <property type="project" value="UniProtKB-KW"/>
</dbReference>
<dbReference type="SUPFAM" id="SSF47973">
    <property type="entry name" value="Ribosomal protein S7"/>
    <property type="match status" value="1"/>
</dbReference>
<evidence type="ECO:0000259" key="4">
    <source>
        <dbReference type="Pfam" id="PF00177"/>
    </source>
</evidence>
<sequence>MRILSLRKRSKVVLTPLALDERQRTRQGIVWLLKAAERGRKSGVPREQRVAREVLAILEGNSDVFKWLEERHKVGMANRSNLNARS</sequence>
<dbReference type="OrthoDB" id="9972728at2759"/>
<name>A0A427YU00_9TREE</name>
<evidence type="ECO:0000313" key="6">
    <source>
        <dbReference type="Proteomes" id="UP000279259"/>
    </source>
</evidence>
<keyword evidence="6" id="KW-1185">Reference proteome</keyword>
<feature type="domain" description="Small ribosomal subunit protein uS7" evidence="4">
    <location>
        <begin position="5"/>
        <end position="79"/>
    </location>
</feature>
<keyword evidence="2" id="KW-0689">Ribosomal protein</keyword>
<reference evidence="5 6" key="1">
    <citation type="submission" date="2018-11" db="EMBL/GenBank/DDBJ databases">
        <title>Genome sequence of Saitozyma podzolica DSM 27192.</title>
        <authorList>
            <person name="Aliyu H."/>
            <person name="Gorte O."/>
            <person name="Ochsenreither K."/>
        </authorList>
    </citation>
    <scope>NUCLEOTIDE SEQUENCE [LARGE SCALE GENOMIC DNA]</scope>
    <source>
        <strain evidence="5 6">DSM 27192</strain>
    </source>
</reference>
<dbReference type="Gene3D" id="1.10.455.10">
    <property type="entry name" value="Ribosomal protein S7 domain"/>
    <property type="match status" value="1"/>
</dbReference>